<keyword evidence="3 5" id="KW-0378">Hydrolase</keyword>
<dbReference type="PROSITE" id="PS51892">
    <property type="entry name" value="SUBTILASE"/>
    <property type="match status" value="1"/>
</dbReference>
<feature type="domain" description="Peptidase S8/S53" evidence="7">
    <location>
        <begin position="174"/>
        <end position="527"/>
    </location>
</feature>
<dbReference type="GO" id="GO:0007155">
    <property type="term" value="P:cell adhesion"/>
    <property type="evidence" value="ECO:0007669"/>
    <property type="project" value="InterPro"/>
</dbReference>
<evidence type="ECO:0000256" key="6">
    <source>
        <dbReference type="SAM" id="MobiDB-lite"/>
    </source>
</evidence>
<feature type="active site" description="Charge relay system" evidence="5">
    <location>
        <position position="181"/>
    </location>
</feature>
<evidence type="ECO:0000256" key="4">
    <source>
        <dbReference type="ARBA" id="ARBA00022825"/>
    </source>
</evidence>
<feature type="active site" description="Charge relay system" evidence="5">
    <location>
        <position position="282"/>
    </location>
</feature>
<dbReference type="Gene3D" id="3.40.50.200">
    <property type="entry name" value="Peptidase S8/S53 domain"/>
    <property type="match status" value="1"/>
</dbReference>
<dbReference type="PROSITE" id="PS00138">
    <property type="entry name" value="SUBTILASE_SER"/>
    <property type="match status" value="1"/>
</dbReference>
<name>A0A136LZJ9_9BACT</name>
<dbReference type="Gene3D" id="2.60.40.2080">
    <property type="match status" value="4"/>
</dbReference>
<evidence type="ECO:0000313" key="10">
    <source>
        <dbReference type="Proteomes" id="UP000070457"/>
    </source>
</evidence>
<dbReference type="EMBL" id="JYNZ01000003">
    <property type="protein sequence ID" value="KXK27072.1"/>
    <property type="molecule type" value="Genomic_DNA"/>
</dbReference>
<dbReference type="InterPro" id="IPR000209">
    <property type="entry name" value="Peptidase_S8/S53_dom"/>
</dbReference>
<dbReference type="PANTHER" id="PTHR43806:SF11">
    <property type="entry name" value="CEREVISIN-RELATED"/>
    <property type="match status" value="1"/>
</dbReference>
<dbReference type="InterPro" id="IPR050131">
    <property type="entry name" value="Peptidase_S8_subtilisin-like"/>
</dbReference>
<feature type="active site" description="Charge relay system" evidence="5">
    <location>
        <position position="478"/>
    </location>
</feature>
<keyword evidence="2 5" id="KW-0645">Protease</keyword>
<evidence type="ECO:0000256" key="5">
    <source>
        <dbReference type="PROSITE-ProRule" id="PRU01240"/>
    </source>
</evidence>
<keyword evidence="4 5" id="KW-0720">Serine protease</keyword>
<dbReference type="EC" id="3.4.21.62" evidence="9"/>
<dbReference type="InterPro" id="IPR019019">
    <property type="entry name" value="H-type_lectin_domain"/>
</dbReference>
<dbReference type="SUPFAM" id="SSF141086">
    <property type="entry name" value="Agglutinin HPA-like"/>
    <property type="match status" value="2"/>
</dbReference>
<dbReference type="Proteomes" id="UP000070457">
    <property type="component" value="Unassembled WGS sequence"/>
</dbReference>
<dbReference type="InterPro" id="IPR036852">
    <property type="entry name" value="Peptidase_S8/S53_dom_sf"/>
</dbReference>
<gene>
    <name evidence="9" type="primary">apr_2</name>
    <name evidence="9" type="ORF">TR69_WS6001001098</name>
</gene>
<dbReference type="PANTHER" id="PTHR43806">
    <property type="entry name" value="PEPTIDASE S8"/>
    <property type="match status" value="1"/>
</dbReference>
<dbReference type="SUPFAM" id="SSF52743">
    <property type="entry name" value="Subtilisin-like"/>
    <property type="match status" value="1"/>
</dbReference>
<dbReference type="GO" id="GO:0030246">
    <property type="term" value="F:carbohydrate binding"/>
    <property type="evidence" value="ECO:0007669"/>
    <property type="project" value="InterPro"/>
</dbReference>
<dbReference type="GO" id="GO:0004252">
    <property type="term" value="F:serine-type endopeptidase activity"/>
    <property type="evidence" value="ECO:0007669"/>
    <property type="project" value="UniProtKB-UniRule"/>
</dbReference>
<feature type="region of interest" description="Disordered" evidence="6">
    <location>
        <begin position="217"/>
        <end position="238"/>
    </location>
</feature>
<evidence type="ECO:0000256" key="3">
    <source>
        <dbReference type="ARBA" id="ARBA00022801"/>
    </source>
</evidence>
<organism evidence="9 10">
    <name type="scientific">candidate division WS6 bacterium OLB20</name>
    <dbReference type="NCBI Taxonomy" id="1617426"/>
    <lineage>
        <taxon>Bacteria</taxon>
        <taxon>Candidatus Dojkabacteria</taxon>
    </lineage>
</organism>
<dbReference type="InterPro" id="IPR015500">
    <property type="entry name" value="Peptidase_S8_subtilisin-rel"/>
</dbReference>
<dbReference type="Pfam" id="PF00082">
    <property type="entry name" value="Peptidase_S8"/>
    <property type="match status" value="1"/>
</dbReference>
<comment type="caution">
    <text evidence="9">The sequence shown here is derived from an EMBL/GenBank/DDBJ whole genome shotgun (WGS) entry which is preliminary data.</text>
</comment>
<reference evidence="9 10" key="1">
    <citation type="submission" date="2015-02" db="EMBL/GenBank/DDBJ databases">
        <title>Improved understanding of the partial-nitritation anammox process through 23 genomes representing the majority of the microbial community.</title>
        <authorList>
            <person name="Speth D.R."/>
            <person name="In T Zandt M."/>
            <person name="Guerrero Cruz S."/>
            <person name="Jetten M.S."/>
            <person name="Dutilh B.E."/>
        </authorList>
    </citation>
    <scope>NUCLEOTIDE SEQUENCE [LARGE SCALE GENOMIC DNA]</scope>
    <source>
        <strain evidence="9">OLB20</strain>
    </source>
</reference>
<accession>A0A136LZJ9</accession>
<feature type="domain" description="H-type lectin" evidence="8">
    <location>
        <begin position="1021"/>
        <end position="1065"/>
    </location>
</feature>
<evidence type="ECO:0000259" key="7">
    <source>
        <dbReference type="Pfam" id="PF00082"/>
    </source>
</evidence>
<dbReference type="InterPro" id="IPR037221">
    <property type="entry name" value="H-type_lectin_dom_sf"/>
</dbReference>
<dbReference type="STRING" id="1617426.TR69_WS6001001098"/>
<evidence type="ECO:0000256" key="2">
    <source>
        <dbReference type="ARBA" id="ARBA00022670"/>
    </source>
</evidence>
<dbReference type="Pfam" id="PF09458">
    <property type="entry name" value="H_lectin"/>
    <property type="match status" value="1"/>
</dbReference>
<dbReference type="InterPro" id="IPR023828">
    <property type="entry name" value="Peptidase_S8_Ser-AS"/>
</dbReference>
<evidence type="ECO:0000259" key="8">
    <source>
        <dbReference type="Pfam" id="PF09458"/>
    </source>
</evidence>
<sequence>MKYLYALLSFLMIVPFVPVTEVRAQSEEASGSEFSISSAPAGAEKSLDSFVVTFKDERGSKAVHLSGDVPDTLRTSETPGFFAAAMESGLERKMDEYRRRDDVASVQPNYIYRTAAWKVDFANEVANPWDYGMGPDGNSPLSGQHWYYELGGIRGMWYEQGCGMGDPDCGGDPDVTVAVIDTGLAFETYTALLRGDSYAPFPGMFDGAKRISLYENIGEEPTDPSPNKNVNKVDDDSNGYRDDYNGLDAWVYDFCYPVEVDDPPCTNQEWGDEGHPNDDVGHGTFVTGLITTLIDDNNNSPVDYDNSISPAHNVTILPIKANFPQSNSFSTSSLIAAIDYAIYADADVINMSLSGGIDDSALHAKIQEADSAGILVVAASGNNNSAVGYPARYSEVFAVGAVNSNKSRSCYSNYGAELDVVAYVEDGDDTFSCYSASRTFGKGTAVWQGSFPCFFSDTCDGLGGDFLNFSMGHGVGTSFAAPQVAALAAVILSFEPGFSNAQLRSYIEDNADNSVGIAGDDVLTGQGAINFNDVMEDINGLQGDGVPSITVTDPVGDNDSADTTYTVTWDGTDPDTAEGSMRLNFFLDSDTSMVSYIAPLPGCQDADISTVLGSGQTCTANLSGFPNGTYYLLGCIRDAFSTSCDHSGSLTVGNSDVSDSGITMATVDGWKTVNFSTSFSTPPVVIANVSDEYGSDMVYVEVRNVTTGSFEVLLRENTRTGYNNLHTPEEVSWFAVQNSTDEIQVGTVDIERNLSGFNPDGWIWVDFPVAFATTPDVYVTAQEQAGGDLEYADIRNVSTTRFQIRMEEAPGYDGNHWPETYGWVAMESYSGADRSGTLSAVNHNWQTVTFSPALTYLPAVIAEIQSENGGDSAQVDIRNLSSTGFQIRVEEDPLYYDPFHANEQIKWFAIEQTPDLSYLLGTTSVTHNKNTVVFDKPFPVTPAIIADIQTENGGDTSEVDIHQVWRGAFTLRIEEDPKLWDGGHTAETVGYLAYPLMDTADNQEIYSGTEFGFTSANQNWVPVTFESSFSSVPKIFATIQTEFGSDTAEVDIRNITQTGFEVRVEEDVFAGWDGNHAFERIAWAAFETPFNGDAGLVSLELTGIGNNRWVTLDGSTTLMRMDPLAVRRLSFTR</sequence>
<evidence type="ECO:0000313" key="9">
    <source>
        <dbReference type="EMBL" id="KXK27072.1"/>
    </source>
</evidence>
<proteinExistence type="inferred from homology"/>
<dbReference type="GO" id="GO:0006508">
    <property type="term" value="P:proteolysis"/>
    <property type="evidence" value="ECO:0007669"/>
    <property type="project" value="UniProtKB-KW"/>
</dbReference>
<dbReference type="AlphaFoldDB" id="A0A136LZJ9"/>
<evidence type="ECO:0000256" key="1">
    <source>
        <dbReference type="ARBA" id="ARBA00011073"/>
    </source>
</evidence>
<comment type="similarity">
    <text evidence="1 5">Belongs to the peptidase S8 family.</text>
</comment>
<protein>
    <submittedName>
        <fullName evidence="9">Subtilisin DY</fullName>
        <ecNumber evidence="9">3.4.21.62</ecNumber>
    </submittedName>
</protein>
<dbReference type="PRINTS" id="PR00723">
    <property type="entry name" value="SUBTILISIN"/>
</dbReference>